<dbReference type="EMBL" id="SZNT01000316">
    <property type="protein sequence ID" value="TKH08938.1"/>
    <property type="molecule type" value="Genomic_DNA"/>
</dbReference>
<dbReference type="InterPro" id="IPR011042">
    <property type="entry name" value="6-blade_b-propeller_TolB-like"/>
</dbReference>
<reference evidence="2 3" key="1">
    <citation type="journal article" date="2019" name="Environ. Microbiol.">
        <title>An active ?-lactamase is a part of an orchestrated cell wall stress resistance network of Bacillus subtilis and related rhizosphere species.</title>
        <authorList>
            <person name="Bucher T."/>
            <person name="Keren-Paz A."/>
            <person name="Hausser J."/>
            <person name="Olender T."/>
            <person name="Cytryn E."/>
            <person name="Kolodkin-Gal I."/>
        </authorList>
    </citation>
    <scope>NUCLEOTIDE SEQUENCE [LARGE SCALE GENOMIC DNA]</scope>
    <source>
        <strain evidence="2 3">I4</strain>
    </source>
</reference>
<evidence type="ECO:0000313" key="2">
    <source>
        <dbReference type="EMBL" id="TKH08938.1"/>
    </source>
</evidence>
<dbReference type="Pfam" id="PF05787">
    <property type="entry name" value="PhoX"/>
    <property type="match status" value="1"/>
</dbReference>
<sequence length="537" mass="59833">MCILRKEVFFVLTNYYYPYYQYPAGDRNVQDPYVPQEQGYRQPYGTRFSQFRPIRPSTQDQLILPRGYKYDIVATWGQDLGNGEKFGFNNDFTCYFGSSPNEGLLWVNHEYIGDMSIFVTGYKEEPGGPKRTAQQIAVEKYNLGGSVIHIRKGSEGKWTVVKGSQFNRRITANTPINLTGPAKGDAAVGGVTQVTGTFANCSGGKTLWNTAFSGEENYEGIVEDWSETPGVPALNPTHYGWVVEIDPSDPKSTPKKHSMLGRFSHENAVMTLGKSGRVVVYSGDDANDQCVYKFISDDVYRPELGKQNSRLLEKGTLYVADMGANKWIPLDLDKTPKLREKYKTQGEVLVNTRDAAKLVGGTPLDRPEDVEIHPRDGSVFIAFTNNTKHGNYYGQIYRLVEEDNNHESTSFVYEIFISGGPQSGFACPDNLMFDQSGNLWVCTDISSDKTNQGAYKPFGNNGLYMIPTEGPNRGKAMQFASAPVQAELTGTWLAPDGETLFMSVQHPGEESEDVNNPTSRWPFGDIPRPSVVAITRQ</sequence>
<protein>
    <submittedName>
        <fullName evidence="2">DUF839 domain-containing protein</fullName>
    </submittedName>
</protein>
<dbReference type="PANTHER" id="PTHR35399">
    <property type="entry name" value="SLR8030 PROTEIN"/>
    <property type="match status" value="1"/>
</dbReference>
<comment type="caution">
    <text evidence="2">The sequence shown here is derived from an EMBL/GenBank/DDBJ whole genome shotgun (WGS) entry which is preliminary data.</text>
</comment>
<dbReference type="Gene3D" id="2.120.10.30">
    <property type="entry name" value="TolB, C-terminal domain"/>
    <property type="match status" value="1"/>
</dbReference>
<feature type="region of interest" description="Disordered" evidence="1">
    <location>
        <begin position="507"/>
        <end position="526"/>
    </location>
</feature>
<dbReference type="PANTHER" id="PTHR35399:SF2">
    <property type="entry name" value="DUF839 DOMAIN-CONTAINING PROTEIN"/>
    <property type="match status" value="1"/>
</dbReference>
<evidence type="ECO:0000256" key="1">
    <source>
        <dbReference type="SAM" id="MobiDB-lite"/>
    </source>
</evidence>
<dbReference type="Proteomes" id="UP000309170">
    <property type="component" value="Unassembled WGS sequence"/>
</dbReference>
<dbReference type="AlphaFoldDB" id="A0A9X9ER43"/>
<accession>A0A9X9ER43</accession>
<gene>
    <name evidence="2" type="ORF">FC678_18810</name>
</gene>
<dbReference type="SUPFAM" id="SSF101898">
    <property type="entry name" value="NHL repeat"/>
    <property type="match status" value="1"/>
</dbReference>
<name>A0A9X9ER43_9BACI</name>
<proteinExistence type="predicted"/>
<dbReference type="InterPro" id="IPR008557">
    <property type="entry name" value="PhoX"/>
</dbReference>
<dbReference type="OrthoDB" id="9801383at2"/>
<organism evidence="2 3">
    <name type="scientific">Peribacillus simplex</name>
    <dbReference type="NCBI Taxonomy" id="1478"/>
    <lineage>
        <taxon>Bacteria</taxon>
        <taxon>Bacillati</taxon>
        <taxon>Bacillota</taxon>
        <taxon>Bacilli</taxon>
        <taxon>Bacillales</taxon>
        <taxon>Bacillaceae</taxon>
        <taxon>Peribacillus</taxon>
    </lineage>
</organism>
<evidence type="ECO:0000313" key="3">
    <source>
        <dbReference type="Proteomes" id="UP000309170"/>
    </source>
</evidence>